<name>A0A3P3Z0Z9_LEIBR</name>
<dbReference type="Pfam" id="PF05186">
    <property type="entry name" value="Dpy-30"/>
    <property type="match status" value="1"/>
</dbReference>
<sequence>MTSALDGPNAISYPLDGTVSKALLIVTPAFARERDFVQYLKYKLYDAGFIVVREELRLLNSEIAEKMAVELDRSLVPPVAAPPAESGTEDVRTPADFPMSLLPAPHSLVGMTHMFVVARTNCHELLKSFIATQLCGEDADVLDAFLTKHHVQGRELPFWTSLTANGAKKSVALLFPRMLAEDVPTSALSREYVQANLKQALVPTLARLARQKPADPLRWLAMELLTNNTQAPPMVSNPY</sequence>
<dbReference type="KEGG" id="lbz:LBRM_13_0870"/>
<dbReference type="RefSeq" id="XP_001563229.1">
    <property type="nucleotide sequence ID" value="XM_001563179.1"/>
</dbReference>
<evidence type="ECO:0000313" key="2">
    <source>
        <dbReference type="Proteomes" id="UP000319462"/>
    </source>
</evidence>
<organism evidence="1 2">
    <name type="scientific">Leishmania braziliensis MHOM/BR/75/M2904</name>
    <dbReference type="NCBI Taxonomy" id="420245"/>
    <lineage>
        <taxon>Eukaryota</taxon>
        <taxon>Discoba</taxon>
        <taxon>Euglenozoa</taxon>
        <taxon>Kinetoplastea</taxon>
        <taxon>Metakinetoplastina</taxon>
        <taxon>Trypanosomatida</taxon>
        <taxon>Trypanosomatidae</taxon>
        <taxon>Leishmaniinae</taxon>
        <taxon>Leishmania</taxon>
        <taxon>Leishmania braziliensis species complex</taxon>
    </lineage>
</organism>
<dbReference type="VEuPathDB" id="TriTrypDB:LbrM.13.0870"/>
<gene>
    <name evidence="1" type="ORF">LBRM2904_13.1210</name>
</gene>
<dbReference type="CDD" id="cd22958">
    <property type="entry name" value="DD_DPY30_SDC1-like"/>
    <property type="match status" value="1"/>
</dbReference>
<reference evidence="1 2" key="1">
    <citation type="submission" date="2018-09" db="EMBL/GenBank/DDBJ databases">
        <authorList>
            <person name="Peiro R."/>
            <person name="Begona"/>
            <person name="Cbmso G."/>
            <person name="Lopez M."/>
            <person name="Gonzalez S."/>
        </authorList>
    </citation>
    <scope>NUCLEOTIDE SEQUENCE [LARGE SCALE GENOMIC DNA]</scope>
</reference>
<protein>
    <submittedName>
        <fullName evidence="1">Dpy-30_motif_containing_protein</fullName>
    </submittedName>
</protein>
<accession>A0A3P3Z0Z9</accession>
<dbReference type="EMBL" id="LS997612">
    <property type="protein sequence ID" value="SYZ63911.1"/>
    <property type="molecule type" value="Genomic_DNA"/>
</dbReference>
<evidence type="ECO:0000313" key="1">
    <source>
        <dbReference type="EMBL" id="SYZ63911.1"/>
    </source>
</evidence>
<dbReference type="AlphaFoldDB" id="A0A3P3Z0Z9"/>
<dbReference type="InterPro" id="IPR007858">
    <property type="entry name" value="Dpy-30_motif"/>
</dbReference>
<dbReference type="Proteomes" id="UP000319462">
    <property type="component" value="Chromosome 13"/>
</dbReference>
<dbReference type="Gene3D" id="1.20.890.10">
    <property type="entry name" value="cAMP-dependent protein kinase regulatory subunit, dimerization-anchoring domain"/>
    <property type="match status" value="1"/>
</dbReference>
<proteinExistence type="predicted"/>